<evidence type="ECO:0000313" key="2">
    <source>
        <dbReference type="EMBL" id="KJU87514.1"/>
    </source>
</evidence>
<dbReference type="AlphaFoldDB" id="A0A0F3GZW8"/>
<evidence type="ECO:0000313" key="3">
    <source>
        <dbReference type="Proteomes" id="UP000033423"/>
    </source>
</evidence>
<sequence length="107" mass="12075">MRTLKLVVLLTIALGLLVPAVVMAKADDSGKEVKTAKELIAMYDSTRCKQCHEQIYKDWEKSLHSKPLIGPFSKTLGTLIDYLKQRDGELKKSSEITKSIKDYMMPC</sequence>
<organism evidence="2 3">
    <name type="scientific">Candidatus Magnetobacterium bavaricum</name>
    <dbReference type="NCBI Taxonomy" id="29290"/>
    <lineage>
        <taxon>Bacteria</taxon>
        <taxon>Pseudomonadati</taxon>
        <taxon>Nitrospirota</taxon>
        <taxon>Thermodesulfovibrionia</taxon>
        <taxon>Thermodesulfovibrionales</taxon>
        <taxon>Candidatus Magnetobacteriaceae</taxon>
        <taxon>Candidatus Magnetobacterium</taxon>
    </lineage>
</organism>
<dbReference type="EMBL" id="LACI01000134">
    <property type="protein sequence ID" value="KJU87514.1"/>
    <property type="molecule type" value="Genomic_DNA"/>
</dbReference>
<protein>
    <submittedName>
        <fullName evidence="2">Cytochrome c552</fullName>
    </submittedName>
</protein>
<accession>A0A0F3GZW8</accession>
<dbReference type="SUPFAM" id="SSF48695">
    <property type="entry name" value="Multiheme cytochromes"/>
    <property type="match status" value="1"/>
</dbReference>
<name>A0A0F3GZW8_9BACT</name>
<comment type="caution">
    <text evidence="2">The sequence shown here is derived from an EMBL/GenBank/DDBJ whole genome shotgun (WGS) entry which is preliminary data.</text>
</comment>
<dbReference type="Proteomes" id="UP000033423">
    <property type="component" value="Unassembled WGS sequence"/>
</dbReference>
<gene>
    <name evidence="2" type="ORF">MBAV_000291</name>
</gene>
<reference evidence="2 3" key="1">
    <citation type="submission" date="2015-02" db="EMBL/GenBank/DDBJ databases">
        <title>Single-cell genomics of uncultivated deep-branching MTB reveals a conserved set of magnetosome genes.</title>
        <authorList>
            <person name="Kolinko S."/>
            <person name="Richter M."/>
            <person name="Glockner F.O."/>
            <person name="Brachmann A."/>
            <person name="Schuler D."/>
        </authorList>
    </citation>
    <scope>NUCLEOTIDE SEQUENCE [LARGE SCALE GENOMIC DNA]</scope>
    <source>
        <strain evidence="2">TM-1</strain>
    </source>
</reference>
<evidence type="ECO:0000256" key="1">
    <source>
        <dbReference type="SAM" id="SignalP"/>
    </source>
</evidence>
<keyword evidence="1" id="KW-0732">Signal</keyword>
<feature type="non-terminal residue" evidence="2">
    <location>
        <position position="107"/>
    </location>
</feature>
<keyword evidence="3" id="KW-1185">Reference proteome</keyword>
<proteinExistence type="predicted"/>
<dbReference type="InterPro" id="IPR036280">
    <property type="entry name" value="Multihaem_cyt_sf"/>
</dbReference>
<feature type="signal peptide" evidence="1">
    <location>
        <begin position="1"/>
        <end position="24"/>
    </location>
</feature>
<feature type="chain" id="PRO_5002461284" evidence="1">
    <location>
        <begin position="25"/>
        <end position="107"/>
    </location>
</feature>